<dbReference type="GeneID" id="81594659"/>
<dbReference type="RefSeq" id="XP_056772183.1">
    <property type="nucleotide sequence ID" value="XM_056904416.1"/>
</dbReference>
<sequence length="90" mass="10647">MAPQNKLEFFQKPEWESIWALRYKKSLEKYLITDALSKPASGSSVERLFNSASDVCHYGRGSLKSKDYSRFVDDDVYNQIRYEIRRVILY</sequence>
<organism evidence="1 2">
    <name type="scientific">Penicillium daleae</name>
    <dbReference type="NCBI Taxonomy" id="63821"/>
    <lineage>
        <taxon>Eukaryota</taxon>
        <taxon>Fungi</taxon>
        <taxon>Dikarya</taxon>
        <taxon>Ascomycota</taxon>
        <taxon>Pezizomycotina</taxon>
        <taxon>Eurotiomycetes</taxon>
        <taxon>Eurotiomycetidae</taxon>
        <taxon>Eurotiales</taxon>
        <taxon>Aspergillaceae</taxon>
        <taxon>Penicillium</taxon>
    </lineage>
</organism>
<protein>
    <recommendedName>
        <fullName evidence="3">HAT C-terminal dimerisation domain-containing protein</fullName>
    </recommendedName>
</protein>
<name>A0AAD6CJL0_9EURO</name>
<gene>
    <name evidence="1" type="ORF">N7458_001022</name>
</gene>
<comment type="caution">
    <text evidence="1">The sequence shown here is derived from an EMBL/GenBank/DDBJ whole genome shotgun (WGS) entry which is preliminary data.</text>
</comment>
<evidence type="ECO:0000313" key="2">
    <source>
        <dbReference type="Proteomes" id="UP001213681"/>
    </source>
</evidence>
<evidence type="ECO:0000313" key="1">
    <source>
        <dbReference type="EMBL" id="KAJ5465336.1"/>
    </source>
</evidence>
<dbReference type="AlphaFoldDB" id="A0AAD6CJL0"/>
<keyword evidence="2" id="KW-1185">Reference proteome</keyword>
<reference evidence="1" key="2">
    <citation type="journal article" date="2023" name="IMA Fungus">
        <title>Comparative genomic study of the Penicillium genus elucidates a diverse pangenome and 15 lateral gene transfer events.</title>
        <authorList>
            <person name="Petersen C."/>
            <person name="Sorensen T."/>
            <person name="Nielsen M.R."/>
            <person name="Sondergaard T.E."/>
            <person name="Sorensen J.L."/>
            <person name="Fitzpatrick D.A."/>
            <person name="Frisvad J.C."/>
            <person name="Nielsen K.L."/>
        </authorList>
    </citation>
    <scope>NUCLEOTIDE SEQUENCE</scope>
    <source>
        <strain evidence="1">IBT 16125</strain>
    </source>
</reference>
<accession>A0AAD6CJL0</accession>
<dbReference type="Proteomes" id="UP001213681">
    <property type="component" value="Unassembled WGS sequence"/>
</dbReference>
<reference evidence="1" key="1">
    <citation type="submission" date="2022-12" db="EMBL/GenBank/DDBJ databases">
        <authorList>
            <person name="Petersen C."/>
        </authorList>
    </citation>
    <scope>NUCLEOTIDE SEQUENCE</scope>
    <source>
        <strain evidence="1">IBT 16125</strain>
    </source>
</reference>
<evidence type="ECO:0008006" key="3">
    <source>
        <dbReference type="Google" id="ProtNLM"/>
    </source>
</evidence>
<proteinExistence type="predicted"/>
<dbReference type="EMBL" id="JAPVEA010000001">
    <property type="protein sequence ID" value="KAJ5465336.1"/>
    <property type="molecule type" value="Genomic_DNA"/>
</dbReference>